<feature type="compositionally biased region" description="Polar residues" evidence="4">
    <location>
        <begin position="1171"/>
        <end position="1189"/>
    </location>
</feature>
<feature type="compositionally biased region" description="Gly residues" evidence="4">
    <location>
        <begin position="408"/>
        <end position="418"/>
    </location>
</feature>
<feature type="region of interest" description="Disordered" evidence="4">
    <location>
        <begin position="583"/>
        <end position="607"/>
    </location>
</feature>
<feature type="compositionally biased region" description="Low complexity" evidence="4">
    <location>
        <begin position="347"/>
        <end position="358"/>
    </location>
</feature>
<evidence type="ECO:0000256" key="3">
    <source>
        <dbReference type="ARBA" id="ARBA00023242"/>
    </source>
</evidence>
<name>A0A8T3DA44_9TELE</name>
<feature type="compositionally biased region" description="Polar residues" evidence="4">
    <location>
        <begin position="259"/>
        <end position="278"/>
    </location>
</feature>
<keyword evidence="3" id="KW-0539">Nucleus</keyword>
<feature type="compositionally biased region" description="Gly residues" evidence="4">
    <location>
        <begin position="1408"/>
        <end position="1427"/>
    </location>
</feature>
<feature type="region of interest" description="Disordered" evidence="4">
    <location>
        <begin position="405"/>
        <end position="465"/>
    </location>
</feature>
<accession>A0A8T3DA44</accession>
<comment type="similarity">
    <text evidence="2">Belongs to the BCL9 family.</text>
</comment>
<dbReference type="OrthoDB" id="7668649at2759"/>
<feature type="region of interest" description="Disordered" evidence="4">
    <location>
        <begin position="1401"/>
        <end position="1427"/>
    </location>
</feature>
<feature type="compositionally biased region" description="Low complexity" evidence="4">
    <location>
        <begin position="972"/>
        <end position="991"/>
    </location>
</feature>
<feature type="compositionally biased region" description="Basic residues" evidence="4">
    <location>
        <begin position="1287"/>
        <end position="1297"/>
    </location>
</feature>
<feature type="region of interest" description="Disordered" evidence="4">
    <location>
        <begin position="745"/>
        <end position="789"/>
    </location>
</feature>
<dbReference type="EMBL" id="JAERUA010000011">
    <property type="protein sequence ID" value="KAI1893661.1"/>
    <property type="molecule type" value="Genomic_DNA"/>
</dbReference>
<dbReference type="Gene3D" id="3.30.40.10">
    <property type="entry name" value="Zinc/RING finger domain, C3HC4 (zinc finger)"/>
    <property type="match status" value="1"/>
</dbReference>
<feature type="compositionally biased region" description="Gly residues" evidence="4">
    <location>
        <begin position="320"/>
        <end position="346"/>
    </location>
</feature>
<feature type="region of interest" description="Disordered" evidence="4">
    <location>
        <begin position="1258"/>
        <end position="1388"/>
    </location>
</feature>
<keyword evidence="7" id="KW-1185">Reference proteome</keyword>
<protein>
    <recommendedName>
        <fullName evidence="5">B-cell lymphoma 9 beta-catenin binding domain-containing protein</fullName>
    </recommendedName>
</protein>
<dbReference type="InterPro" id="IPR024670">
    <property type="entry name" value="BCL9_beta-catenin-bd_dom"/>
</dbReference>
<feature type="compositionally biased region" description="Polar residues" evidence="4">
    <location>
        <begin position="1"/>
        <end position="29"/>
    </location>
</feature>
<feature type="region of interest" description="Disordered" evidence="4">
    <location>
        <begin position="1171"/>
        <end position="1203"/>
    </location>
</feature>
<feature type="compositionally biased region" description="Low complexity" evidence="4">
    <location>
        <begin position="1093"/>
        <end position="1106"/>
    </location>
</feature>
<evidence type="ECO:0000259" key="5">
    <source>
        <dbReference type="Pfam" id="PF11502"/>
    </source>
</evidence>
<dbReference type="InterPro" id="IPR015668">
    <property type="entry name" value="Bcl-9/Bcl-9l"/>
</dbReference>
<dbReference type="GO" id="GO:0060070">
    <property type="term" value="P:canonical Wnt signaling pathway"/>
    <property type="evidence" value="ECO:0007669"/>
    <property type="project" value="InterPro"/>
</dbReference>
<sequence>MLPDSKLTNHGKQVNSGAQSQIPNVNPQQHPGPASNLGSKGVGAGNHGAKPNQISPGNSGLKSGGQSGGGVGAGLKSGSQSGGGVGAGLKSKAKRERSISAEAGDQRDALTPALEPDAKAEGVMRSKRRCVLEKKQPYSGDEWYSGPDTEEDDDKPPTVPHRELSMAGPVQPLSGPSPMGPISESSGSALGRGVGPGLHSELPRPHQQVVYVFTTSLANSAAEAVMHGHADSILLFHQQNVPRTKLDQCSSVKLPCLSEQLSSGSTPPTGTPKSQSATPRPASVGGAVGGHMHPSGTPISSGHPEDEPSTVARTGVASGNMGGGSTPHQAGGGGGSGPGGPGGCLEGPGLLPNPAPGGTSPSPSLQGDLGSRGEVAGNVDGLSKEQLEHRERSLQTLRDIERLLLRSGGPGDSGGPNGGPNPNSNNINHNNNSSGPSRGNVLENSDGGVPPGSNPGNCNNSNNGSVLKKYVEEPLQSMMSQPQNMGGPGPAGLDDPQMGGALHGGLPPHPHPHHHPHPHLSSPTGLDMGPLLGPDGLTPEQVAWRKLQEEYYQEKRRQQEAHPHHHYRMMPEMGMGGMIRGPPPPYHSKPGDPQWGPGPGPMMGGSGGGNGRMMDMHGEGPRGPRFLGQMQRGLPRGGGPVGGGYPGNPPPGGVLPMEVMGHQRPPRPGMGWLEDMGGPPNMSGGGGGPFQGCYPPGSGGGPPIPMQGDPDRPLTREEMFRLLEKRQLQGLHRLELDRLAKQQQAGLGGFPNPQRGDPMDFPSSRAMMGSPIGGGGVGQGGGLGGGGPSMRDLVDSPLGPNFGMNVNMNVSMGMNPQLSGQQQQQQMMLTQKMRAGQVSGGGAPLTDMLSPEEISQIRAAQNGRGGGSKGSMIPCGGPGPLQFPNQGPFSGPQPSSGGGGYLQEGPEMFSGPDQQGPPPHMGGTSRLSHMPRGSVDLGQRHPSDLSINVNPMASPSMPPPHQLKSPSLSQEASPLMPSPSASAPPGLKSPTGRPPPPPPSLPPSTGAGTPSSSMKSPQVMGPTSTLGLRSPSVSPGRLRSPAMPIASPGWTTSPKPTLPSPVGPPSGKGGSSSTETGPSLPPRSSNSTPISQPGSMNPSMPFSSSPDAPPTQNPLSLIMSQMSKYAMPSSTPLYHEAIKTIATSDDEMPPDRPLLPGINMAGNMGNHQPSQMLGTSQSSMGPHSGSQSPMGMVLQGQPQLSHDPSGPMLHSPNPMGLPGMNPAMIGGGGGGPPEGMGPCNVSPMLPQNQMGGFSRMQAQPHGALHSPSSGMGPQYPQPPPEDVMPHHQLHLLGKRPPHPPEPPFHPMAMGGEGPDLSDVIRPTPTGIPEFDLSRIIPSDKPSSTLQYFPKSEGPPPPPSQGGHLKQHPHPHPSSSSSAPPPSSSNPHLANLQNMMAEQQLSHPHPGMRTGGLGMGGPPRGGGSGGMGPMCHPGHPMGGRTGLLPQQQHHHMQQQQVMMANSLLHHPSHPHPHPHHPHPGMMSPQQNLMIMQSKQRGMPMPVPGDPYTQQGPLMSPQGPMMGPPHPQSGMMGPQGPLRQRGMSLDSPLGYGPPPGGLANMPF</sequence>
<feature type="region of interest" description="Disordered" evidence="4">
    <location>
        <begin position="1"/>
        <end position="202"/>
    </location>
</feature>
<feature type="domain" description="B-cell lymphoma 9 beta-catenin binding" evidence="5">
    <location>
        <begin position="381"/>
        <end position="416"/>
    </location>
</feature>
<dbReference type="GO" id="GO:0003713">
    <property type="term" value="F:transcription coactivator activity"/>
    <property type="evidence" value="ECO:0007669"/>
    <property type="project" value="InterPro"/>
</dbReference>
<proteinExistence type="inferred from homology"/>
<feature type="compositionally biased region" description="Gly residues" evidence="4">
    <location>
        <begin position="62"/>
        <end position="87"/>
    </location>
</feature>
<dbReference type="Pfam" id="PF11502">
    <property type="entry name" value="BCL9"/>
    <property type="match status" value="1"/>
</dbReference>
<feature type="compositionally biased region" description="Polar residues" evidence="4">
    <location>
        <begin position="1021"/>
        <end position="1033"/>
    </location>
</feature>
<organism evidence="6 7">
    <name type="scientific">Albula goreensis</name>
    <dbReference type="NCBI Taxonomy" id="1534307"/>
    <lineage>
        <taxon>Eukaryota</taxon>
        <taxon>Metazoa</taxon>
        <taxon>Chordata</taxon>
        <taxon>Craniata</taxon>
        <taxon>Vertebrata</taxon>
        <taxon>Euteleostomi</taxon>
        <taxon>Actinopterygii</taxon>
        <taxon>Neopterygii</taxon>
        <taxon>Teleostei</taxon>
        <taxon>Albuliformes</taxon>
        <taxon>Albulidae</taxon>
        <taxon>Albula</taxon>
    </lineage>
</organism>
<dbReference type="GO" id="GO:0045944">
    <property type="term" value="P:positive regulation of transcription by RNA polymerase II"/>
    <property type="evidence" value="ECO:0007669"/>
    <property type="project" value="TreeGrafter"/>
</dbReference>
<reference evidence="6" key="1">
    <citation type="submission" date="2021-01" db="EMBL/GenBank/DDBJ databases">
        <authorList>
            <person name="Zahm M."/>
            <person name="Roques C."/>
            <person name="Cabau C."/>
            <person name="Klopp C."/>
            <person name="Donnadieu C."/>
            <person name="Jouanno E."/>
            <person name="Lampietro C."/>
            <person name="Louis A."/>
            <person name="Herpin A."/>
            <person name="Echchiki A."/>
            <person name="Berthelot C."/>
            <person name="Parey E."/>
            <person name="Roest-Crollius H."/>
            <person name="Braasch I."/>
            <person name="Postlethwait J."/>
            <person name="Bobe J."/>
            <person name="Montfort J."/>
            <person name="Bouchez O."/>
            <person name="Begum T."/>
            <person name="Mejri S."/>
            <person name="Adams A."/>
            <person name="Chen W.-J."/>
            <person name="Guiguen Y."/>
        </authorList>
    </citation>
    <scope>NUCLEOTIDE SEQUENCE</scope>
    <source>
        <tissue evidence="6">Blood</tissue>
    </source>
</reference>
<feature type="region of interest" description="Disordered" evidence="4">
    <location>
        <begin position="861"/>
        <end position="1115"/>
    </location>
</feature>
<evidence type="ECO:0000256" key="1">
    <source>
        <dbReference type="ARBA" id="ARBA00004123"/>
    </source>
</evidence>
<comment type="subcellular location">
    <subcellularLocation>
        <location evidence="1">Nucleus</location>
    </subcellularLocation>
</comment>
<feature type="compositionally biased region" description="Low complexity" evidence="4">
    <location>
        <begin position="420"/>
        <end position="437"/>
    </location>
</feature>
<feature type="compositionally biased region" description="Low complexity" evidence="4">
    <location>
        <begin position="1003"/>
        <end position="1013"/>
    </location>
</feature>
<feature type="compositionally biased region" description="Basic and acidic residues" evidence="4">
    <location>
        <begin position="116"/>
        <end position="136"/>
    </location>
</feature>
<feature type="compositionally biased region" description="Polar residues" evidence="4">
    <location>
        <begin position="1083"/>
        <end position="1092"/>
    </location>
</feature>
<dbReference type="GO" id="GO:0008013">
    <property type="term" value="F:beta-catenin binding"/>
    <property type="evidence" value="ECO:0007669"/>
    <property type="project" value="InterPro"/>
</dbReference>
<evidence type="ECO:0000313" key="6">
    <source>
        <dbReference type="EMBL" id="KAI1893661.1"/>
    </source>
</evidence>
<dbReference type="Proteomes" id="UP000829720">
    <property type="component" value="Unassembled WGS sequence"/>
</dbReference>
<dbReference type="InterPro" id="IPR013083">
    <property type="entry name" value="Znf_RING/FYVE/PHD"/>
</dbReference>
<evidence type="ECO:0000256" key="2">
    <source>
        <dbReference type="ARBA" id="ARBA00009200"/>
    </source>
</evidence>
<dbReference type="PANTHER" id="PTHR15185:SF3">
    <property type="entry name" value="B-CELL CLL_LYMPHOMA 9-LIKE PROTEIN"/>
    <property type="match status" value="1"/>
</dbReference>
<evidence type="ECO:0000256" key="4">
    <source>
        <dbReference type="SAM" id="MobiDB-lite"/>
    </source>
</evidence>
<evidence type="ECO:0000313" key="7">
    <source>
        <dbReference type="Proteomes" id="UP000829720"/>
    </source>
</evidence>
<feature type="region of interest" description="Disordered" evidence="4">
    <location>
        <begin position="259"/>
        <end position="390"/>
    </location>
</feature>
<dbReference type="PANTHER" id="PTHR15185">
    <property type="entry name" value="BCL9"/>
    <property type="match status" value="1"/>
</dbReference>
<feature type="compositionally biased region" description="Gly residues" evidence="4">
    <location>
        <begin position="771"/>
        <end position="788"/>
    </location>
</feature>
<dbReference type="GO" id="GO:1990907">
    <property type="term" value="C:beta-catenin-TCF complex"/>
    <property type="evidence" value="ECO:0007669"/>
    <property type="project" value="TreeGrafter"/>
</dbReference>
<comment type="caution">
    <text evidence="6">The sequence shown here is derived from an EMBL/GenBank/DDBJ whole genome shotgun (WGS) entry which is preliminary data.</text>
</comment>
<feature type="compositionally biased region" description="Low complexity" evidence="4">
    <location>
        <begin position="882"/>
        <end position="895"/>
    </location>
</feature>
<dbReference type="GO" id="GO:0030512">
    <property type="term" value="P:negative regulation of transforming growth factor beta receptor signaling pathway"/>
    <property type="evidence" value="ECO:0007669"/>
    <property type="project" value="TreeGrafter"/>
</dbReference>
<feature type="compositionally biased region" description="Low complexity" evidence="4">
    <location>
        <begin position="519"/>
        <end position="537"/>
    </location>
</feature>
<gene>
    <name evidence="6" type="ORF">AGOR_G00126000</name>
</gene>
<feature type="compositionally biased region" description="Low complexity" evidence="4">
    <location>
        <begin position="454"/>
        <end position="465"/>
    </location>
</feature>
<feature type="region of interest" description="Disordered" evidence="4">
    <location>
        <begin position="479"/>
        <end position="537"/>
    </location>
</feature>
<feature type="compositionally biased region" description="Basic and acidic residues" evidence="4">
    <location>
        <begin position="96"/>
        <end position="108"/>
    </location>
</feature>
<feature type="compositionally biased region" description="Pro residues" evidence="4">
    <location>
        <begin position="992"/>
        <end position="1002"/>
    </location>
</feature>